<proteinExistence type="predicted"/>
<reference evidence="7 8" key="1">
    <citation type="submission" date="2013-03" db="EMBL/GenBank/DDBJ databases">
        <authorList>
            <person name="Fiebig A."/>
            <person name="Goeker M."/>
            <person name="Klenk H.-P.P."/>
        </authorList>
    </citation>
    <scope>NUCLEOTIDE SEQUENCE [LARGE SCALE GENOMIC DNA]</scope>
    <source>
        <strain evidence="8">DSM 19469</strain>
    </source>
</reference>
<feature type="domain" description="Yip1" evidence="6">
    <location>
        <begin position="187"/>
        <end position="355"/>
    </location>
</feature>
<evidence type="ECO:0000256" key="2">
    <source>
        <dbReference type="ARBA" id="ARBA00022692"/>
    </source>
</evidence>
<protein>
    <recommendedName>
        <fullName evidence="6">Yip1 domain-containing protein</fullName>
    </recommendedName>
</protein>
<feature type="transmembrane region" description="Helical" evidence="5">
    <location>
        <begin position="107"/>
        <end position="130"/>
    </location>
</feature>
<evidence type="ECO:0000256" key="5">
    <source>
        <dbReference type="SAM" id="Phobius"/>
    </source>
</evidence>
<evidence type="ECO:0000256" key="4">
    <source>
        <dbReference type="ARBA" id="ARBA00023136"/>
    </source>
</evidence>
<keyword evidence="8" id="KW-1185">Reference proteome</keyword>
<dbReference type="InterPro" id="IPR006977">
    <property type="entry name" value="Yip1_dom"/>
</dbReference>
<feature type="transmembrane region" description="Helical" evidence="5">
    <location>
        <begin position="239"/>
        <end position="258"/>
    </location>
</feature>
<feature type="transmembrane region" description="Helical" evidence="5">
    <location>
        <begin position="204"/>
        <end position="227"/>
    </location>
</feature>
<evidence type="ECO:0000313" key="8">
    <source>
        <dbReference type="Proteomes" id="UP000019593"/>
    </source>
</evidence>
<evidence type="ECO:0000256" key="1">
    <source>
        <dbReference type="ARBA" id="ARBA00004141"/>
    </source>
</evidence>
<dbReference type="EMBL" id="CP004372">
    <property type="protein sequence ID" value="AHM05301.1"/>
    <property type="molecule type" value="Genomic_DNA"/>
</dbReference>
<feature type="transmembrane region" description="Helical" evidence="5">
    <location>
        <begin position="305"/>
        <end position="325"/>
    </location>
</feature>
<keyword evidence="4 5" id="KW-0472">Membrane</keyword>
<evidence type="ECO:0000313" key="7">
    <source>
        <dbReference type="EMBL" id="AHM05301.1"/>
    </source>
</evidence>
<feature type="transmembrane region" description="Helical" evidence="5">
    <location>
        <begin position="31"/>
        <end position="50"/>
    </location>
</feature>
<dbReference type="eggNOG" id="ENOG5032FFG">
    <property type="taxonomic scope" value="Bacteria"/>
</dbReference>
<dbReference type="AlphaFoldDB" id="W8S8J7"/>
<accession>W8S8J7</accession>
<dbReference type="Pfam" id="PF04893">
    <property type="entry name" value="Yip1"/>
    <property type="match status" value="1"/>
</dbReference>
<name>W8S8J7_9RHOB</name>
<dbReference type="STRING" id="1294273.roselon_03025"/>
<dbReference type="Proteomes" id="UP000019593">
    <property type="component" value="Chromosome"/>
</dbReference>
<dbReference type="KEGG" id="red:roselon_03025"/>
<feature type="transmembrane region" description="Helical" evidence="5">
    <location>
        <begin position="70"/>
        <end position="95"/>
    </location>
</feature>
<gene>
    <name evidence="7" type="ORF">roselon_03025</name>
</gene>
<evidence type="ECO:0000256" key="3">
    <source>
        <dbReference type="ARBA" id="ARBA00022989"/>
    </source>
</evidence>
<dbReference type="GO" id="GO:0016020">
    <property type="term" value="C:membrane"/>
    <property type="evidence" value="ECO:0007669"/>
    <property type="project" value="UniProtKB-SubCell"/>
</dbReference>
<feature type="transmembrane region" description="Helical" evidence="5">
    <location>
        <begin position="337"/>
        <end position="362"/>
    </location>
</feature>
<dbReference type="OrthoDB" id="7688451at2"/>
<dbReference type="PATRIC" id="fig|1294273.3.peg.2986"/>
<comment type="subcellular location">
    <subcellularLocation>
        <location evidence="1">Membrane</location>
        <topology evidence="1">Multi-pass membrane protein</topology>
    </subcellularLocation>
</comment>
<keyword evidence="3 5" id="KW-1133">Transmembrane helix</keyword>
<dbReference type="HOGENOM" id="CLU_747792_0_0_5"/>
<feature type="transmembrane region" description="Helical" evidence="5">
    <location>
        <begin position="136"/>
        <end position="152"/>
    </location>
</feature>
<sequence length="370" mass="39798">MSLTGDIVATWRRPRQVMRKLLDMGQREDRALFFLMLACGLIFVSQWPLLSRQAYLDPSVPLDARIGGALFAWILWMPIFAYLLAALSHLIAIPLGGRGSWYAARLALFWSLLCATPAWLLYGLVAGFVGPGPAETVTGGILVVVFLTFWGCDPARSGNSPCVGDAHMTDLQRLGRLVRLARDTVANPREGAVTLLSFAPPAQALWLMFAIVVVISLMLGEVVALLAGLPGDGPLTGPLQNSAISLGLVQAGFLFLMAHAMHKIGRAFGGTGQFQEALLLVVWLQFIFNLLQLVQIGALLVIPPIAGLITILAIMLFFWLLVNFVSVLHGFTSLGMVFAVTVFSGFAILFALSLILTMLGLATVPTGAPT</sequence>
<keyword evidence="2 5" id="KW-0812">Transmembrane</keyword>
<evidence type="ECO:0000259" key="6">
    <source>
        <dbReference type="Pfam" id="PF04893"/>
    </source>
</evidence>
<dbReference type="RefSeq" id="WP_025312976.1">
    <property type="nucleotide sequence ID" value="NZ_CP004372.1"/>
</dbReference>
<feature type="transmembrane region" description="Helical" evidence="5">
    <location>
        <begin position="278"/>
        <end position="299"/>
    </location>
</feature>
<organism evidence="7 8">
    <name type="scientific">Roseicyclus elongatus DSM 19469</name>
    <dbReference type="NCBI Taxonomy" id="1294273"/>
    <lineage>
        <taxon>Bacteria</taxon>
        <taxon>Pseudomonadati</taxon>
        <taxon>Pseudomonadota</taxon>
        <taxon>Alphaproteobacteria</taxon>
        <taxon>Rhodobacterales</taxon>
        <taxon>Roseobacteraceae</taxon>
        <taxon>Roseicyclus</taxon>
    </lineage>
</organism>